<proteinExistence type="predicted"/>
<name>A0A444Y7C6_ARAHY</name>
<dbReference type="AlphaFoldDB" id="A0A444Y7C6"/>
<dbReference type="InterPro" id="IPR019557">
    <property type="entry name" value="AminoTfrase-like_pln_mobile"/>
</dbReference>
<dbReference type="GO" id="GO:0010073">
    <property type="term" value="P:meristem maintenance"/>
    <property type="evidence" value="ECO:0007669"/>
    <property type="project" value="InterPro"/>
</dbReference>
<accession>A0A444Y7C6</accession>
<evidence type="ECO:0000313" key="2">
    <source>
        <dbReference type="EMBL" id="RYQ97850.1"/>
    </source>
</evidence>
<reference evidence="2 3" key="1">
    <citation type="submission" date="2019-01" db="EMBL/GenBank/DDBJ databases">
        <title>Sequencing of cultivated peanut Arachis hypogaea provides insights into genome evolution and oil improvement.</title>
        <authorList>
            <person name="Chen X."/>
        </authorList>
    </citation>
    <scope>NUCLEOTIDE SEQUENCE [LARGE SCALE GENOMIC DNA]</scope>
    <source>
        <strain evidence="3">cv. Fuhuasheng</strain>
        <tissue evidence="2">Leaves</tissue>
    </source>
</reference>
<gene>
    <name evidence="2" type="ORF">Ahy_B08g093919</name>
</gene>
<protein>
    <recommendedName>
        <fullName evidence="1">Aminotransferase-like plant mobile domain-containing protein</fullName>
    </recommendedName>
</protein>
<dbReference type="PANTHER" id="PTHR46033:SF8">
    <property type="entry name" value="PROTEIN MAINTENANCE OF MERISTEMS-LIKE"/>
    <property type="match status" value="1"/>
</dbReference>
<dbReference type="Pfam" id="PF10536">
    <property type="entry name" value="PMD"/>
    <property type="match status" value="1"/>
</dbReference>
<evidence type="ECO:0000313" key="3">
    <source>
        <dbReference type="Proteomes" id="UP000289738"/>
    </source>
</evidence>
<keyword evidence="3" id="KW-1185">Reference proteome</keyword>
<dbReference type="InterPro" id="IPR044824">
    <property type="entry name" value="MAIN-like"/>
</dbReference>
<feature type="domain" description="Aminotransferase-like plant mobile" evidence="1">
    <location>
        <begin position="1"/>
        <end position="100"/>
    </location>
</feature>
<organism evidence="2 3">
    <name type="scientific">Arachis hypogaea</name>
    <name type="common">Peanut</name>
    <dbReference type="NCBI Taxonomy" id="3818"/>
    <lineage>
        <taxon>Eukaryota</taxon>
        <taxon>Viridiplantae</taxon>
        <taxon>Streptophyta</taxon>
        <taxon>Embryophyta</taxon>
        <taxon>Tracheophyta</taxon>
        <taxon>Spermatophyta</taxon>
        <taxon>Magnoliopsida</taxon>
        <taxon>eudicotyledons</taxon>
        <taxon>Gunneridae</taxon>
        <taxon>Pentapetalae</taxon>
        <taxon>rosids</taxon>
        <taxon>fabids</taxon>
        <taxon>Fabales</taxon>
        <taxon>Fabaceae</taxon>
        <taxon>Papilionoideae</taxon>
        <taxon>50 kb inversion clade</taxon>
        <taxon>dalbergioids sensu lato</taxon>
        <taxon>Dalbergieae</taxon>
        <taxon>Pterocarpus clade</taxon>
        <taxon>Arachis</taxon>
    </lineage>
</organism>
<evidence type="ECO:0000259" key="1">
    <source>
        <dbReference type="Pfam" id="PF10536"/>
    </source>
</evidence>
<comment type="caution">
    <text evidence="2">The sequence shown here is derived from an EMBL/GenBank/DDBJ whole genome shotgun (WGS) entry which is preliminary data.</text>
</comment>
<dbReference type="PANTHER" id="PTHR46033">
    <property type="entry name" value="PROTEIN MAIN-LIKE 2"/>
    <property type="match status" value="1"/>
</dbReference>
<sequence length="163" mass="18472">MPFGECTITLQDLAYQFGLPINGHAVSRCLSNFEPLMEGRKPVWNKFRDLPANASEATVQIYARDYIMMLLSTALFADKSSARVHLRWLPYVADLGGLRKYNCLRSVDISVAIHVCGPFFLFGFEPLPDFKLVHANHTRPVSVNSKVLLIWKCRLVQCIKVQS</sequence>
<dbReference type="EMBL" id="SDMP01000018">
    <property type="protein sequence ID" value="RYQ97850.1"/>
    <property type="molecule type" value="Genomic_DNA"/>
</dbReference>
<dbReference type="Proteomes" id="UP000289738">
    <property type="component" value="Chromosome B08"/>
</dbReference>